<dbReference type="InterPro" id="IPR036779">
    <property type="entry name" value="LysM_dom_sf"/>
</dbReference>
<dbReference type="Pfam" id="PF01476">
    <property type="entry name" value="LysM"/>
    <property type="match status" value="2"/>
</dbReference>
<feature type="domain" description="LysM" evidence="3">
    <location>
        <begin position="143"/>
        <end position="191"/>
    </location>
</feature>
<reference evidence="4 5" key="1">
    <citation type="submission" date="2018-01" db="EMBL/GenBank/DDBJ databases">
        <title>Complete genome sequence of Bacteriovorax stolpii DSM12778.</title>
        <authorList>
            <person name="Tang B."/>
            <person name="Chang J."/>
        </authorList>
    </citation>
    <scope>NUCLEOTIDE SEQUENCE [LARGE SCALE GENOMIC DNA]</scope>
    <source>
        <strain evidence="4 5">DSM 12778</strain>
    </source>
</reference>
<dbReference type="InterPro" id="IPR018392">
    <property type="entry name" value="LysM"/>
</dbReference>
<sequence>MKNKTMFKILFLSLVLSSCGLIERFKTPEQPTDGTSTSSSEELNSAPATTSSADATDDLFSKTMEETSESHTDNPSNISANDPDLKSLEDEFSADRPGETVKESQIALTPDKSQETHVEVSEALPEIKSEPEVPAYSEAGQVKSYKVKKGETLMQIAFKLYGDISKWKDIKNMNPGLGNNTALRANTELKYRAPEAPFVWNPAGSPYLIKTGETLGTISNTVYSTPKKWKSIWENNKPLIKNPNVIYAGFTLYYTNGGMANFVQPKAAQPKQEIAEEEIIVDQTLTAEAPAKAAEVELPKSTVQFSEEAQTDEAVQTLSAPKRELVKTAVEKISAPQEAEIDLINNVSVPHEQEIAPDIDEEIQTL</sequence>
<accession>A0A2K9NX10</accession>
<protein>
    <recommendedName>
        <fullName evidence="3">LysM domain-containing protein</fullName>
    </recommendedName>
</protein>
<dbReference type="PANTHER" id="PTHR34700">
    <property type="entry name" value="POTASSIUM BINDING PROTEIN KBP"/>
    <property type="match status" value="1"/>
</dbReference>
<gene>
    <name evidence="4" type="ORF">C0V70_14555</name>
</gene>
<feature type="chain" id="PRO_5014811016" description="LysM domain-containing protein" evidence="2">
    <location>
        <begin position="23"/>
        <end position="366"/>
    </location>
</feature>
<dbReference type="PANTHER" id="PTHR34700:SF4">
    <property type="entry name" value="PHAGE-LIKE ELEMENT PBSX PROTEIN XKDP"/>
    <property type="match status" value="1"/>
</dbReference>
<feature type="compositionally biased region" description="Basic and acidic residues" evidence="1">
    <location>
        <begin position="59"/>
        <end position="72"/>
    </location>
</feature>
<dbReference type="SMART" id="SM00257">
    <property type="entry name" value="LysM"/>
    <property type="match status" value="2"/>
</dbReference>
<dbReference type="CDD" id="cd00118">
    <property type="entry name" value="LysM"/>
    <property type="match status" value="1"/>
</dbReference>
<keyword evidence="2" id="KW-0732">Signal</keyword>
<evidence type="ECO:0000256" key="1">
    <source>
        <dbReference type="SAM" id="MobiDB-lite"/>
    </source>
</evidence>
<feature type="compositionally biased region" description="Basic and acidic residues" evidence="1">
    <location>
        <begin position="83"/>
        <end position="102"/>
    </location>
</feature>
<proteinExistence type="predicted"/>
<dbReference type="PROSITE" id="PS51782">
    <property type="entry name" value="LYSM"/>
    <property type="match status" value="2"/>
</dbReference>
<evidence type="ECO:0000313" key="4">
    <source>
        <dbReference type="EMBL" id="AUN99304.1"/>
    </source>
</evidence>
<feature type="compositionally biased region" description="Polar residues" evidence="1">
    <location>
        <begin position="29"/>
        <end position="43"/>
    </location>
</feature>
<dbReference type="KEGG" id="bsto:C0V70_14555"/>
<dbReference type="PROSITE" id="PS51257">
    <property type="entry name" value="PROKAR_LIPOPROTEIN"/>
    <property type="match status" value="1"/>
</dbReference>
<dbReference type="Gene3D" id="3.10.350.10">
    <property type="entry name" value="LysM domain"/>
    <property type="match status" value="2"/>
</dbReference>
<feature type="domain" description="LysM" evidence="3">
    <location>
        <begin position="205"/>
        <end position="254"/>
    </location>
</feature>
<dbReference type="Proteomes" id="UP000235584">
    <property type="component" value="Chromosome"/>
</dbReference>
<evidence type="ECO:0000256" key="2">
    <source>
        <dbReference type="SAM" id="SignalP"/>
    </source>
</evidence>
<feature type="region of interest" description="Disordered" evidence="1">
    <location>
        <begin position="26"/>
        <end position="115"/>
    </location>
</feature>
<dbReference type="AlphaFoldDB" id="A0A2K9NX10"/>
<evidence type="ECO:0000259" key="3">
    <source>
        <dbReference type="PROSITE" id="PS51782"/>
    </source>
</evidence>
<keyword evidence="5" id="KW-1185">Reference proteome</keyword>
<feature type="compositionally biased region" description="Low complexity" evidence="1">
    <location>
        <begin position="45"/>
        <end position="54"/>
    </location>
</feature>
<feature type="signal peptide" evidence="2">
    <location>
        <begin position="1"/>
        <end position="22"/>
    </location>
</feature>
<evidence type="ECO:0000313" key="5">
    <source>
        <dbReference type="Proteomes" id="UP000235584"/>
    </source>
</evidence>
<dbReference type="InterPro" id="IPR052196">
    <property type="entry name" value="Bact_Kbp"/>
</dbReference>
<dbReference type="EMBL" id="CP025704">
    <property type="protein sequence ID" value="AUN99304.1"/>
    <property type="molecule type" value="Genomic_DNA"/>
</dbReference>
<organism evidence="4 5">
    <name type="scientific">Bacteriovorax stolpii</name>
    <name type="common">Bdellovibrio stolpii</name>
    <dbReference type="NCBI Taxonomy" id="960"/>
    <lineage>
        <taxon>Bacteria</taxon>
        <taxon>Pseudomonadati</taxon>
        <taxon>Bdellovibrionota</taxon>
        <taxon>Bacteriovoracia</taxon>
        <taxon>Bacteriovoracales</taxon>
        <taxon>Bacteriovoracaceae</taxon>
        <taxon>Bacteriovorax</taxon>
    </lineage>
</organism>
<name>A0A2K9NX10_BACTC</name>